<dbReference type="PANTHER" id="PTHR22933:SF43">
    <property type="entry name" value="LP10131P"/>
    <property type="match status" value="1"/>
</dbReference>
<feature type="region of interest" description="Disordered" evidence="1">
    <location>
        <begin position="42"/>
        <end position="147"/>
    </location>
</feature>
<feature type="region of interest" description="Disordered" evidence="1">
    <location>
        <begin position="154"/>
        <end position="173"/>
    </location>
</feature>
<dbReference type="Pfam" id="PF01607">
    <property type="entry name" value="CBM_14"/>
    <property type="match status" value="1"/>
</dbReference>
<gene>
    <name evidence="4" type="ORF">SK128_004555</name>
</gene>
<dbReference type="AlphaFoldDB" id="A0AAN8WAX4"/>
<name>A0AAN8WAX4_HALRR</name>
<dbReference type="InterPro" id="IPR002557">
    <property type="entry name" value="Chitin-bd_dom"/>
</dbReference>
<dbReference type="SUPFAM" id="SSF57625">
    <property type="entry name" value="Invertebrate chitin-binding proteins"/>
    <property type="match status" value="1"/>
</dbReference>
<dbReference type="InterPro" id="IPR036508">
    <property type="entry name" value="Chitin-bd_dom_sf"/>
</dbReference>
<feature type="chain" id="PRO_5043010781" description="Chitin-binding type-2 domain-containing protein" evidence="2">
    <location>
        <begin position="16"/>
        <end position="409"/>
    </location>
</feature>
<organism evidence="4 5">
    <name type="scientific">Halocaridina rubra</name>
    <name type="common">Hawaiian red shrimp</name>
    <dbReference type="NCBI Taxonomy" id="373956"/>
    <lineage>
        <taxon>Eukaryota</taxon>
        <taxon>Metazoa</taxon>
        <taxon>Ecdysozoa</taxon>
        <taxon>Arthropoda</taxon>
        <taxon>Crustacea</taxon>
        <taxon>Multicrustacea</taxon>
        <taxon>Malacostraca</taxon>
        <taxon>Eumalacostraca</taxon>
        <taxon>Eucarida</taxon>
        <taxon>Decapoda</taxon>
        <taxon>Pleocyemata</taxon>
        <taxon>Caridea</taxon>
        <taxon>Atyoidea</taxon>
        <taxon>Atyidae</taxon>
        <taxon>Halocaridina</taxon>
    </lineage>
</organism>
<dbReference type="PROSITE" id="PS50940">
    <property type="entry name" value="CHIT_BIND_II"/>
    <property type="match status" value="1"/>
</dbReference>
<dbReference type="Proteomes" id="UP001381693">
    <property type="component" value="Unassembled WGS sequence"/>
</dbReference>
<keyword evidence="2" id="KW-0732">Signal</keyword>
<feature type="compositionally biased region" description="Polar residues" evidence="1">
    <location>
        <begin position="212"/>
        <end position="242"/>
    </location>
</feature>
<comment type="caution">
    <text evidence="4">The sequence shown here is derived from an EMBL/GenBank/DDBJ whole genome shotgun (WGS) entry which is preliminary data.</text>
</comment>
<evidence type="ECO:0000313" key="4">
    <source>
        <dbReference type="EMBL" id="KAK7024221.1"/>
    </source>
</evidence>
<dbReference type="InterPro" id="IPR052976">
    <property type="entry name" value="Scoloptoxin-like"/>
</dbReference>
<reference evidence="4 5" key="1">
    <citation type="submission" date="2023-11" db="EMBL/GenBank/DDBJ databases">
        <title>Halocaridina rubra genome assembly.</title>
        <authorList>
            <person name="Smith C."/>
        </authorList>
    </citation>
    <scope>NUCLEOTIDE SEQUENCE [LARGE SCALE GENOMIC DNA]</scope>
    <source>
        <strain evidence="4">EP-1</strain>
        <tissue evidence="4">Whole</tissue>
    </source>
</reference>
<feature type="domain" description="Chitin-binding type-2" evidence="3">
    <location>
        <begin position="323"/>
        <end position="390"/>
    </location>
</feature>
<sequence length="409" mass="45488">MKTYILLVAIAIASAQQYQRQTAVRLASPGFFPQGGSFSSDRSFINSKRNNNQFQSGSLEDQGSNLQSGAFVGNRGPGQYESFQTRNEFQSGSSPSFSPNSQTSFTSFDSSQNQFRQRQPTSFFSSRFQQGNNNRIQSTTQSSSGNRFQNTFRLQNTDSHQFKNPFNQRSTESRFKSMNIQLTPFSRFQDSSNQQITGSSFRTHGDEFQQTNFNQQSIGSSFQRNTNTRSSSGNQPQLNNRFSSGSQTQQGGIISSVSQSLSTNRFSPSSQSFSPSGQTQSNIFQRADSGFSSGGFSNAKSDVFEPLNLPSGASLLLGSIDTGFSCVNRPYGYYADQDNSCRIFHVCNPALFSSGKIQTYQYSFMCGEGTIFDQNELTCKMAYDATPCQDAPNYYSRNEEFGRPEEKSF</sequence>
<feature type="signal peptide" evidence="2">
    <location>
        <begin position="1"/>
        <end position="15"/>
    </location>
</feature>
<keyword evidence="5" id="KW-1185">Reference proteome</keyword>
<evidence type="ECO:0000256" key="1">
    <source>
        <dbReference type="SAM" id="MobiDB-lite"/>
    </source>
</evidence>
<protein>
    <recommendedName>
        <fullName evidence="3">Chitin-binding type-2 domain-containing protein</fullName>
    </recommendedName>
</protein>
<feature type="compositionally biased region" description="Polar residues" evidence="1">
    <location>
        <begin position="42"/>
        <end position="68"/>
    </location>
</feature>
<feature type="compositionally biased region" description="Low complexity" evidence="1">
    <location>
        <begin position="243"/>
        <end position="281"/>
    </location>
</feature>
<dbReference type="PANTHER" id="PTHR22933">
    <property type="entry name" value="FI18007P1-RELATED"/>
    <property type="match status" value="1"/>
</dbReference>
<evidence type="ECO:0000256" key="2">
    <source>
        <dbReference type="SAM" id="SignalP"/>
    </source>
</evidence>
<dbReference type="EMBL" id="JAXCGZ010022789">
    <property type="protein sequence ID" value="KAK7024221.1"/>
    <property type="molecule type" value="Genomic_DNA"/>
</dbReference>
<dbReference type="GO" id="GO:0008061">
    <property type="term" value="F:chitin binding"/>
    <property type="evidence" value="ECO:0007669"/>
    <property type="project" value="InterPro"/>
</dbReference>
<feature type="compositionally biased region" description="Low complexity" evidence="1">
    <location>
        <begin position="89"/>
        <end position="115"/>
    </location>
</feature>
<accession>A0AAN8WAX4</accession>
<feature type="region of interest" description="Disordered" evidence="1">
    <location>
        <begin position="212"/>
        <end position="281"/>
    </location>
</feature>
<proteinExistence type="predicted"/>
<evidence type="ECO:0000313" key="5">
    <source>
        <dbReference type="Proteomes" id="UP001381693"/>
    </source>
</evidence>
<feature type="compositionally biased region" description="Polar residues" evidence="1">
    <location>
        <begin position="116"/>
        <end position="147"/>
    </location>
</feature>
<evidence type="ECO:0000259" key="3">
    <source>
        <dbReference type="PROSITE" id="PS50940"/>
    </source>
</evidence>
<dbReference type="GO" id="GO:0005576">
    <property type="term" value="C:extracellular region"/>
    <property type="evidence" value="ECO:0007669"/>
    <property type="project" value="InterPro"/>
</dbReference>